<accession>A0A8B8BXJ5</accession>
<evidence type="ECO:0000313" key="2">
    <source>
        <dbReference type="Proteomes" id="UP000694844"/>
    </source>
</evidence>
<dbReference type="KEGG" id="cvn:111114111"/>
<feature type="region of interest" description="Disordered" evidence="1">
    <location>
        <begin position="102"/>
        <end position="126"/>
    </location>
</feature>
<keyword evidence="2" id="KW-1185">Reference proteome</keyword>
<evidence type="ECO:0000313" key="3">
    <source>
        <dbReference type="RefSeq" id="XP_022308107.1"/>
    </source>
</evidence>
<dbReference type="OrthoDB" id="5877502at2759"/>
<protein>
    <submittedName>
        <fullName evidence="3">Vacuolar protein sorting-associated protein 37C-like</fullName>
    </submittedName>
</protein>
<feature type="region of interest" description="Disordered" evidence="1">
    <location>
        <begin position="221"/>
        <end position="255"/>
    </location>
</feature>
<dbReference type="RefSeq" id="XP_022308107.1">
    <property type="nucleotide sequence ID" value="XM_022452399.1"/>
</dbReference>
<organism evidence="2 3">
    <name type="scientific">Crassostrea virginica</name>
    <name type="common">Eastern oyster</name>
    <dbReference type="NCBI Taxonomy" id="6565"/>
    <lineage>
        <taxon>Eukaryota</taxon>
        <taxon>Metazoa</taxon>
        <taxon>Spiralia</taxon>
        <taxon>Lophotrochozoa</taxon>
        <taxon>Mollusca</taxon>
        <taxon>Bivalvia</taxon>
        <taxon>Autobranchia</taxon>
        <taxon>Pteriomorphia</taxon>
        <taxon>Ostreida</taxon>
        <taxon>Ostreoidea</taxon>
        <taxon>Ostreidae</taxon>
        <taxon>Crassostrea</taxon>
    </lineage>
</organism>
<feature type="compositionally biased region" description="Pro residues" evidence="1">
    <location>
        <begin position="235"/>
        <end position="255"/>
    </location>
</feature>
<evidence type="ECO:0000256" key="1">
    <source>
        <dbReference type="SAM" id="MobiDB-lite"/>
    </source>
</evidence>
<feature type="compositionally biased region" description="Polar residues" evidence="1">
    <location>
        <begin position="102"/>
        <end position="117"/>
    </location>
</feature>
<sequence>MANVNIAGDRTSPNSQLRPHSVFQYKQLNKQKSQHPRKEWLQTCHPVPLADIMMALSQTLIKTEEDAAMALQVSNALTQALLQYRLKNVPKELTAVLSTASEQINPVQSKSTESRPGSYNRPMRPKATSVVQAPAQNPSSVPYPHPISAIPSQPSVSSAYTNTVPSSVPTVSDPLLNYTNPVNPTYPTDASAMPQYSRPVATSAQYPPGFSYYEGQYQPPEGYQWGYSAANRGGVPPPPPPKEDLPQPPPENQTY</sequence>
<dbReference type="GeneID" id="111114111"/>
<gene>
    <name evidence="3" type="primary">LOC111114111</name>
</gene>
<reference evidence="3" key="1">
    <citation type="submission" date="2025-08" db="UniProtKB">
        <authorList>
            <consortium name="RefSeq"/>
        </authorList>
    </citation>
    <scope>IDENTIFICATION</scope>
    <source>
        <tissue evidence="3">Whole sample</tissue>
    </source>
</reference>
<dbReference type="Proteomes" id="UP000694844">
    <property type="component" value="Chromosome 9"/>
</dbReference>
<dbReference type="AlphaFoldDB" id="A0A8B8BXJ5"/>
<name>A0A8B8BXJ5_CRAVI</name>
<proteinExistence type="predicted"/>